<sequence length="356" mass="40136">MRLLLGAGAVVLVASLASACSPMYVIRAGIAEAKILRARRPIPEVVLDPATDERTKTKLTFVVEARNYAISEFGLDVGRSYTSFTQLESDTLQMVLSASPQDRLAPKTWWFPIVGRVPYKGYFNEDAAIEEQRKLEEDGFDTYLRPTAAFSTLGWFADPLLSTLLRLDEVDLVETVLHELSHNHLFVKGQVRFNESFATFVGRAGAIEFFCNRVGGSPDTVKCLRAQARWRDHQRFEGFIDGLVEQLEVVYQDTALAYETKVAEREVIFDRHLEIFANDVQPSFEASTYQGFLVTPLNNATLLTRVRYNHRLQDFQALLEREGDLRRAVQYLKDGVNGVDDPFDLLPVGTVDPSAF</sequence>
<organism evidence="1">
    <name type="scientific">marine metagenome</name>
    <dbReference type="NCBI Taxonomy" id="408172"/>
    <lineage>
        <taxon>unclassified sequences</taxon>
        <taxon>metagenomes</taxon>
        <taxon>ecological metagenomes</taxon>
    </lineage>
</organism>
<gene>
    <name evidence="1" type="ORF">METZ01_LOCUS23797</name>
</gene>
<dbReference type="InterPro" id="IPR014553">
    <property type="entry name" value="Aminopept"/>
</dbReference>
<proteinExistence type="predicted"/>
<evidence type="ECO:0008006" key="2">
    <source>
        <dbReference type="Google" id="ProtNLM"/>
    </source>
</evidence>
<dbReference type="AlphaFoldDB" id="A0A381PZX2"/>
<dbReference type="Pfam" id="PF10023">
    <property type="entry name" value="Aminopep"/>
    <property type="match status" value="1"/>
</dbReference>
<accession>A0A381PZX2</accession>
<evidence type="ECO:0000313" key="1">
    <source>
        <dbReference type="EMBL" id="SUZ70943.1"/>
    </source>
</evidence>
<dbReference type="EMBL" id="UINC01001105">
    <property type="protein sequence ID" value="SUZ70943.1"/>
    <property type="molecule type" value="Genomic_DNA"/>
</dbReference>
<dbReference type="PROSITE" id="PS51257">
    <property type="entry name" value="PROKAR_LIPOPROTEIN"/>
    <property type="match status" value="1"/>
</dbReference>
<reference evidence="1" key="1">
    <citation type="submission" date="2018-05" db="EMBL/GenBank/DDBJ databases">
        <authorList>
            <person name="Lanie J.A."/>
            <person name="Ng W.-L."/>
            <person name="Kazmierczak K.M."/>
            <person name="Andrzejewski T.M."/>
            <person name="Davidsen T.M."/>
            <person name="Wayne K.J."/>
            <person name="Tettelin H."/>
            <person name="Glass J.I."/>
            <person name="Rusch D."/>
            <person name="Podicherti R."/>
            <person name="Tsui H.-C.T."/>
            <person name="Winkler M.E."/>
        </authorList>
    </citation>
    <scope>NUCLEOTIDE SEQUENCE</scope>
</reference>
<name>A0A381PZX2_9ZZZZ</name>
<protein>
    <recommendedName>
        <fullName evidence="2">Aminopeptidase</fullName>
    </recommendedName>
</protein>